<dbReference type="InterPro" id="IPR009003">
    <property type="entry name" value="Peptidase_S1_PA"/>
</dbReference>
<feature type="chain" id="PRO_5005572815" evidence="1">
    <location>
        <begin position="23"/>
        <end position="309"/>
    </location>
</feature>
<accession>A0A0L7KVH3</accession>
<gene>
    <name evidence="2" type="ORF">OBRU01_20172</name>
</gene>
<sequence length="309" mass="35102">MQTPTMLIRLTLITLYACGVQLDETTMRWVDHIDEDMDIFFDRAVIISIKETGEQGVAIAPGVLIDSEAVLTSFNPFREHIKHKEKRKEVTISLLYERSILNWKNVSYVLKNYTVDCARQIIPVQDMHNIWNDDKKLQSPLHDLMVIRLNESLETLPTTNPAGESFYKYSKTGNSMNRAGPYMMDIAKENDALGRDLKFASLGFRDSLHIKESCELHSHTFSPEDNVATNCDGWIPRSWGIFICIHNVENFKGLGSGALLVHKYKLFGIGSFVLSKGEKSILVFTDVRPYFILIHNACSLKDQKLGGTK</sequence>
<dbReference type="EMBL" id="JTDY01005196">
    <property type="protein sequence ID" value="KOB67267.1"/>
    <property type="molecule type" value="Genomic_DNA"/>
</dbReference>
<proteinExistence type="predicted"/>
<dbReference type="Proteomes" id="UP000037510">
    <property type="component" value="Unassembled WGS sequence"/>
</dbReference>
<keyword evidence="1" id="KW-0732">Signal</keyword>
<name>A0A0L7KVH3_OPEBR</name>
<evidence type="ECO:0000256" key="1">
    <source>
        <dbReference type="SAM" id="SignalP"/>
    </source>
</evidence>
<reference evidence="2 3" key="1">
    <citation type="journal article" date="2015" name="Genome Biol. Evol.">
        <title>The genome of winter moth (Operophtera brumata) provides a genomic perspective on sexual dimorphism and phenology.</title>
        <authorList>
            <person name="Derks M.F."/>
            <person name="Smit S."/>
            <person name="Salis L."/>
            <person name="Schijlen E."/>
            <person name="Bossers A."/>
            <person name="Mateman C."/>
            <person name="Pijl A.S."/>
            <person name="de Ridder D."/>
            <person name="Groenen M.A."/>
            <person name="Visser M.E."/>
            <person name="Megens H.J."/>
        </authorList>
    </citation>
    <scope>NUCLEOTIDE SEQUENCE [LARGE SCALE GENOMIC DNA]</scope>
    <source>
        <strain evidence="2">WM2013NL</strain>
        <tissue evidence="2">Head and thorax</tissue>
    </source>
</reference>
<comment type="caution">
    <text evidence="2">The sequence shown here is derived from an EMBL/GenBank/DDBJ whole genome shotgun (WGS) entry which is preliminary data.</text>
</comment>
<evidence type="ECO:0000313" key="2">
    <source>
        <dbReference type="EMBL" id="KOB67267.1"/>
    </source>
</evidence>
<protein>
    <submittedName>
        <fullName evidence="2">Hemocytin</fullName>
    </submittedName>
</protein>
<dbReference type="SUPFAM" id="SSF50494">
    <property type="entry name" value="Trypsin-like serine proteases"/>
    <property type="match status" value="1"/>
</dbReference>
<keyword evidence="3" id="KW-1185">Reference proteome</keyword>
<evidence type="ECO:0000313" key="3">
    <source>
        <dbReference type="Proteomes" id="UP000037510"/>
    </source>
</evidence>
<dbReference type="AlphaFoldDB" id="A0A0L7KVH3"/>
<organism evidence="2 3">
    <name type="scientific">Operophtera brumata</name>
    <name type="common">Winter moth</name>
    <name type="synonym">Phalaena brumata</name>
    <dbReference type="NCBI Taxonomy" id="104452"/>
    <lineage>
        <taxon>Eukaryota</taxon>
        <taxon>Metazoa</taxon>
        <taxon>Ecdysozoa</taxon>
        <taxon>Arthropoda</taxon>
        <taxon>Hexapoda</taxon>
        <taxon>Insecta</taxon>
        <taxon>Pterygota</taxon>
        <taxon>Neoptera</taxon>
        <taxon>Endopterygota</taxon>
        <taxon>Lepidoptera</taxon>
        <taxon>Glossata</taxon>
        <taxon>Ditrysia</taxon>
        <taxon>Geometroidea</taxon>
        <taxon>Geometridae</taxon>
        <taxon>Larentiinae</taxon>
        <taxon>Operophtera</taxon>
    </lineage>
</organism>
<feature type="signal peptide" evidence="1">
    <location>
        <begin position="1"/>
        <end position="22"/>
    </location>
</feature>